<sequence length="406" mass="45259">MTEFSHRFPVIPVADRSRPSSGQQGPSRREQRSPQPPHSSSRLPALPMALVAPVGRVEVLEGRVAQQEKTLGALLEQALRIRDEVALSLRAGGPWAPGQAAASGAGWEREREARRMLEEHIRSIALIVHRLGREVEVLEAEVRMRDSTALGTSSAVKTLEMHHVTGVGDLRGRVARCDASIARLAGESRTLQDSLGGITRELTAARAALDLKLHEVEAQVGQVLARLEKESAEHEARLRLLQGECGHQVEMLDSRVKAGMEDLRAALNVAEHDGEHERQRVEHDVARQLQQLAGAVRERPEQVERRLQLQLQQVVSRLERLEEWRAGAEREAASAAQSAERLAARVTRHDKRRHDEVAALRAEYQAGFSAVHDSMSSLRAVHDARSRLEHESVAREVRRIRRMVDE</sequence>
<evidence type="ECO:0000313" key="5">
    <source>
        <dbReference type="Proteomes" id="UP001318040"/>
    </source>
</evidence>
<reference evidence="6 7" key="1">
    <citation type="submission" date="2025-04" db="UniProtKB">
        <authorList>
            <consortium name="RefSeq"/>
        </authorList>
    </citation>
    <scope>IDENTIFICATION</scope>
    <source>
        <tissue evidence="6 7">Sperm</tissue>
    </source>
</reference>
<accession>A0AAJ7TV49</accession>
<keyword evidence="1 3" id="KW-0175">Coiled coil</keyword>
<dbReference type="CTD" id="153643"/>
<evidence type="ECO:0000256" key="1">
    <source>
        <dbReference type="ARBA" id="ARBA00023054"/>
    </source>
</evidence>
<feature type="coiled-coil region" evidence="3">
    <location>
        <begin position="213"/>
        <end position="244"/>
    </location>
</feature>
<dbReference type="PANTHER" id="PTHR22420">
    <property type="entry name" value="PROTEIN FAM81A"/>
    <property type="match status" value="1"/>
</dbReference>
<dbReference type="AlphaFoldDB" id="A0AAJ7TV49"/>
<organism evidence="5 6">
    <name type="scientific">Petromyzon marinus</name>
    <name type="common">Sea lamprey</name>
    <dbReference type="NCBI Taxonomy" id="7757"/>
    <lineage>
        <taxon>Eukaryota</taxon>
        <taxon>Metazoa</taxon>
        <taxon>Chordata</taxon>
        <taxon>Craniata</taxon>
        <taxon>Vertebrata</taxon>
        <taxon>Cyclostomata</taxon>
        <taxon>Hyperoartia</taxon>
        <taxon>Petromyzontiformes</taxon>
        <taxon>Petromyzontidae</taxon>
        <taxon>Petromyzon</taxon>
    </lineage>
</organism>
<feature type="region of interest" description="Disordered" evidence="4">
    <location>
        <begin position="1"/>
        <end position="45"/>
    </location>
</feature>
<dbReference type="RefSeq" id="XP_032824681.1">
    <property type="nucleotide sequence ID" value="XM_032968790.1"/>
</dbReference>
<dbReference type="Proteomes" id="UP001318040">
    <property type="component" value="Chromosome 40"/>
</dbReference>
<evidence type="ECO:0000256" key="4">
    <source>
        <dbReference type="SAM" id="MobiDB-lite"/>
    </source>
</evidence>
<evidence type="ECO:0000313" key="7">
    <source>
        <dbReference type="RefSeq" id="XP_032824681.1"/>
    </source>
</evidence>
<keyword evidence="5" id="KW-1185">Reference proteome</keyword>
<dbReference type="PANTHER" id="PTHR22420:SF4">
    <property type="entry name" value="PROTEIN FAM81A"/>
    <property type="match status" value="1"/>
</dbReference>
<gene>
    <name evidence="6 7" type="primary">LOC116950757</name>
</gene>
<evidence type="ECO:0000313" key="6">
    <source>
        <dbReference type="RefSeq" id="XP_032824680.1"/>
    </source>
</evidence>
<name>A0AAJ7TV49_PETMA</name>
<comment type="similarity">
    <text evidence="2">Belongs to the FAM81 family.</text>
</comment>
<dbReference type="GeneID" id="116950757"/>
<dbReference type="KEGG" id="pmrn:116950757"/>
<protein>
    <submittedName>
        <fullName evidence="6 7">Protein FAM81A-like</fullName>
    </submittedName>
</protein>
<evidence type="ECO:0000256" key="2">
    <source>
        <dbReference type="ARBA" id="ARBA00046344"/>
    </source>
</evidence>
<proteinExistence type="inferred from homology"/>
<evidence type="ECO:0000256" key="3">
    <source>
        <dbReference type="SAM" id="Coils"/>
    </source>
</evidence>
<feature type="coiled-coil region" evidence="3">
    <location>
        <begin position="311"/>
        <end position="345"/>
    </location>
</feature>
<dbReference type="InterPro" id="IPR029619">
    <property type="entry name" value="FAM81"/>
</dbReference>
<dbReference type="RefSeq" id="XP_032824680.1">
    <property type="nucleotide sequence ID" value="XM_032968789.1"/>
</dbReference>